<dbReference type="PANTHER" id="PTHR42648">
    <property type="entry name" value="TRANSPOSASE, PUTATIVE-RELATED"/>
    <property type="match status" value="1"/>
</dbReference>
<dbReference type="InterPro" id="IPR057670">
    <property type="entry name" value="SH3_retrovirus"/>
</dbReference>
<evidence type="ECO:0000259" key="2">
    <source>
        <dbReference type="PROSITE" id="PS50994"/>
    </source>
</evidence>
<sequence length="291" mass="33661">MGSLQVHEQRLNEKTKTVEEAFQSQLVLQDEKKAVENQKNVWYLDTGCSNHMCGVKELFSKLDGSFRSEVKFGNNSKLVEHGYHMEIKDGYCTIWDSKLGLITKKSDTLEAFKEFKAYVEKESGHQIWTLRTDRGMEYLVGDNFFKKNGIKHQLTARNTPQQNGVAERKNHTIVDMVRTILRAKHLPKHFWVKAIICVVYLLNRCPTKGLEQLKIPVEVWSGQTPSVNHFRVLRCIASAHVPDELCKKLDDKSEKYIFLGYSDVTKGYRLFNPMTKKVIINRDVTFDEDAE</sequence>
<proteinExistence type="predicted"/>
<keyword evidence="1" id="KW-0645">Protease</keyword>
<dbReference type="Proteomes" id="UP000233551">
    <property type="component" value="Unassembled WGS sequence"/>
</dbReference>
<organism evidence="3 4">
    <name type="scientific">Punica granatum</name>
    <name type="common">Pomegranate</name>
    <dbReference type="NCBI Taxonomy" id="22663"/>
    <lineage>
        <taxon>Eukaryota</taxon>
        <taxon>Viridiplantae</taxon>
        <taxon>Streptophyta</taxon>
        <taxon>Embryophyta</taxon>
        <taxon>Tracheophyta</taxon>
        <taxon>Spermatophyta</taxon>
        <taxon>Magnoliopsida</taxon>
        <taxon>eudicotyledons</taxon>
        <taxon>Gunneridae</taxon>
        <taxon>Pentapetalae</taxon>
        <taxon>rosids</taxon>
        <taxon>malvids</taxon>
        <taxon>Myrtales</taxon>
        <taxon>Lythraceae</taxon>
        <taxon>Punica</taxon>
    </lineage>
</organism>
<accession>A0A2I0KU55</accession>
<dbReference type="InterPro" id="IPR054722">
    <property type="entry name" value="PolX-like_BBD"/>
</dbReference>
<evidence type="ECO:0000313" key="4">
    <source>
        <dbReference type="Proteomes" id="UP000233551"/>
    </source>
</evidence>
<evidence type="ECO:0000313" key="3">
    <source>
        <dbReference type="EMBL" id="PKI72007.1"/>
    </source>
</evidence>
<dbReference type="GO" id="GO:0008233">
    <property type="term" value="F:peptidase activity"/>
    <property type="evidence" value="ECO:0007669"/>
    <property type="project" value="UniProtKB-KW"/>
</dbReference>
<dbReference type="STRING" id="22663.A0A2I0KU55"/>
<dbReference type="PROSITE" id="PS50994">
    <property type="entry name" value="INTEGRASE"/>
    <property type="match status" value="1"/>
</dbReference>
<gene>
    <name evidence="3" type="ORF">CRG98_007623</name>
</gene>
<reference evidence="3 4" key="1">
    <citation type="submission" date="2017-11" db="EMBL/GenBank/DDBJ databases">
        <title>De-novo sequencing of pomegranate (Punica granatum L.) genome.</title>
        <authorList>
            <person name="Akparov Z."/>
            <person name="Amiraslanov A."/>
            <person name="Hajiyeva S."/>
            <person name="Abbasov M."/>
            <person name="Kaur K."/>
            <person name="Hamwieh A."/>
            <person name="Solovyev V."/>
            <person name="Salamov A."/>
            <person name="Braich B."/>
            <person name="Kosarev P."/>
            <person name="Mahmoud A."/>
            <person name="Hajiyev E."/>
            <person name="Babayeva S."/>
            <person name="Izzatullayeva V."/>
            <person name="Mammadov A."/>
            <person name="Mammadov A."/>
            <person name="Sharifova S."/>
            <person name="Ojaghi J."/>
            <person name="Eynullazada K."/>
            <person name="Bayramov B."/>
            <person name="Abdulazimova A."/>
            <person name="Shahmuradov I."/>
        </authorList>
    </citation>
    <scope>NUCLEOTIDE SEQUENCE [LARGE SCALE GENOMIC DNA]</scope>
    <source>
        <strain evidence="4">cv. AG2017</strain>
        <tissue evidence="3">Leaf</tissue>
    </source>
</reference>
<dbReference type="InterPro" id="IPR012337">
    <property type="entry name" value="RNaseH-like_sf"/>
</dbReference>
<dbReference type="InterPro" id="IPR036397">
    <property type="entry name" value="RNaseH_sf"/>
</dbReference>
<dbReference type="Pfam" id="PF22936">
    <property type="entry name" value="Pol_BBD"/>
    <property type="match status" value="1"/>
</dbReference>
<dbReference type="GO" id="GO:0006508">
    <property type="term" value="P:proteolysis"/>
    <property type="evidence" value="ECO:0007669"/>
    <property type="project" value="UniProtKB-KW"/>
</dbReference>
<dbReference type="SUPFAM" id="SSF53098">
    <property type="entry name" value="Ribonuclease H-like"/>
    <property type="match status" value="1"/>
</dbReference>
<dbReference type="EMBL" id="PGOL01000344">
    <property type="protein sequence ID" value="PKI72007.1"/>
    <property type="molecule type" value="Genomic_DNA"/>
</dbReference>
<feature type="domain" description="Integrase catalytic" evidence="2">
    <location>
        <begin position="129"/>
        <end position="224"/>
    </location>
</feature>
<comment type="caution">
    <text evidence="3">The sequence shown here is derived from an EMBL/GenBank/DDBJ whole genome shotgun (WGS) entry which is preliminary data.</text>
</comment>
<dbReference type="Pfam" id="PF25597">
    <property type="entry name" value="SH3_retrovirus"/>
    <property type="match status" value="1"/>
</dbReference>
<dbReference type="GO" id="GO:0015074">
    <property type="term" value="P:DNA integration"/>
    <property type="evidence" value="ECO:0007669"/>
    <property type="project" value="InterPro"/>
</dbReference>
<dbReference type="AlphaFoldDB" id="A0A2I0KU55"/>
<dbReference type="Gene3D" id="3.30.420.10">
    <property type="entry name" value="Ribonuclease H-like superfamily/Ribonuclease H"/>
    <property type="match status" value="1"/>
</dbReference>
<dbReference type="InterPro" id="IPR039537">
    <property type="entry name" value="Retrotran_Ty1/copia-like"/>
</dbReference>
<name>A0A2I0KU55_PUNGR</name>
<keyword evidence="4" id="KW-1185">Reference proteome</keyword>
<evidence type="ECO:0000256" key="1">
    <source>
        <dbReference type="ARBA" id="ARBA00022670"/>
    </source>
</evidence>
<keyword evidence="1" id="KW-0378">Hydrolase</keyword>
<protein>
    <recommendedName>
        <fullName evidence="2">Integrase catalytic domain-containing protein</fullName>
    </recommendedName>
</protein>
<dbReference type="PANTHER" id="PTHR42648:SF18">
    <property type="entry name" value="RETROTRANSPOSON, UNCLASSIFIED-LIKE PROTEIN"/>
    <property type="match status" value="1"/>
</dbReference>
<dbReference type="GO" id="GO:0003676">
    <property type="term" value="F:nucleic acid binding"/>
    <property type="evidence" value="ECO:0007669"/>
    <property type="project" value="InterPro"/>
</dbReference>
<dbReference type="InterPro" id="IPR001584">
    <property type="entry name" value="Integrase_cat-core"/>
</dbReference>